<evidence type="ECO:0000256" key="3">
    <source>
        <dbReference type="ARBA" id="ARBA00023242"/>
    </source>
</evidence>
<organism evidence="6 7">
    <name type="scientific">Phytophthora infestans</name>
    <name type="common">Potato late blight agent</name>
    <name type="synonym">Botrytis infestans</name>
    <dbReference type="NCBI Taxonomy" id="4787"/>
    <lineage>
        <taxon>Eukaryota</taxon>
        <taxon>Sar</taxon>
        <taxon>Stramenopiles</taxon>
        <taxon>Oomycota</taxon>
        <taxon>Peronosporomycetes</taxon>
        <taxon>Peronosporales</taxon>
        <taxon>Peronosporaceae</taxon>
        <taxon>Phytophthora</taxon>
    </lineage>
</organism>
<dbReference type="GO" id="GO:0042393">
    <property type="term" value="F:histone binding"/>
    <property type="evidence" value="ECO:0007669"/>
    <property type="project" value="TreeGrafter"/>
</dbReference>
<sequence>MATPDPTPYCVCQQTDGAGIMIECIRGSGGCNGMEELEALDAYVCPLCEKPDDDFTKLTAFNTSLANRQAKRERKRKLQPAKPVKEPWICAACQHPNRDRRTRECALPHTSRHDQEASGQRSKRRRQVPAAGPAATGRSSPSPRNTRSGRDDDSESDEAEFELDTSKEEAKPADDQAAVATMVIEKIMGVRQREVVEPAPTPPADSASANLFANRPAKTTISEYLKWKGFAYMHASWETKQVLLELDPLTNKQKIKRFHEKEQHRLQIPFAADELEYFNPEYLEIHRIIAHRQDTPMSADPNFPDAPEDDGMRYYIKWRILPYTDATWERACDIKDDAALTKYKASIVVPDEEVWKPRPRPSIREYRKLEESPKFGEDQSRINWKD</sequence>
<dbReference type="GO" id="GO:0003682">
    <property type="term" value="F:chromatin binding"/>
    <property type="evidence" value="ECO:0007669"/>
    <property type="project" value="TreeGrafter"/>
</dbReference>
<dbReference type="AlphaFoldDB" id="A0A8S9UA97"/>
<evidence type="ECO:0000313" key="6">
    <source>
        <dbReference type="EMBL" id="KAF4137716.1"/>
    </source>
</evidence>
<dbReference type="GO" id="GO:0003677">
    <property type="term" value="F:DNA binding"/>
    <property type="evidence" value="ECO:0007669"/>
    <property type="project" value="TreeGrafter"/>
</dbReference>
<reference evidence="6" key="1">
    <citation type="submission" date="2020-03" db="EMBL/GenBank/DDBJ databases">
        <title>Hybrid Assembly of Korean Phytophthora infestans isolates.</title>
        <authorList>
            <person name="Prokchorchik M."/>
            <person name="Lee Y."/>
            <person name="Seo J."/>
            <person name="Cho J.-H."/>
            <person name="Park Y.-E."/>
            <person name="Jang D.-C."/>
            <person name="Im J.-S."/>
            <person name="Choi J.-G."/>
            <person name="Park H.-J."/>
            <person name="Lee G.-B."/>
            <person name="Lee Y.-G."/>
            <person name="Hong S.-Y."/>
            <person name="Cho K."/>
            <person name="Sohn K.H."/>
        </authorList>
    </citation>
    <scope>NUCLEOTIDE SEQUENCE</scope>
    <source>
        <strain evidence="6">KR_2_A2</strain>
    </source>
</reference>
<keyword evidence="3" id="KW-0539">Nucleus</keyword>
<dbReference type="PANTHER" id="PTHR45623:SF11">
    <property type="entry name" value="KISMET, ISOFORM C"/>
    <property type="match status" value="1"/>
</dbReference>
<dbReference type="SMART" id="SM00298">
    <property type="entry name" value="CHROMO"/>
    <property type="match status" value="2"/>
</dbReference>
<evidence type="ECO:0000256" key="1">
    <source>
        <dbReference type="ARBA" id="ARBA00022741"/>
    </source>
</evidence>
<proteinExistence type="predicted"/>
<dbReference type="SUPFAM" id="SSF54160">
    <property type="entry name" value="Chromo domain-like"/>
    <property type="match status" value="2"/>
</dbReference>
<dbReference type="Pfam" id="PF00385">
    <property type="entry name" value="Chromo"/>
    <property type="match status" value="1"/>
</dbReference>
<evidence type="ECO:0000259" key="5">
    <source>
        <dbReference type="PROSITE" id="PS50013"/>
    </source>
</evidence>
<feature type="domain" description="Chromo" evidence="5">
    <location>
        <begin position="182"/>
        <end position="270"/>
    </location>
</feature>
<dbReference type="InterPro" id="IPR023780">
    <property type="entry name" value="Chromo_domain"/>
</dbReference>
<feature type="domain" description="Chromo" evidence="5">
    <location>
        <begin position="283"/>
        <end position="343"/>
    </location>
</feature>
<dbReference type="GO" id="GO:0140658">
    <property type="term" value="F:ATP-dependent chromatin remodeler activity"/>
    <property type="evidence" value="ECO:0007669"/>
    <property type="project" value="TreeGrafter"/>
</dbReference>
<dbReference type="GO" id="GO:0016887">
    <property type="term" value="F:ATP hydrolysis activity"/>
    <property type="evidence" value="ECO:0007669"/>
    <property type="project" value="TreeGrafter"/>
</dbReference>
<dbReference type="GO" id="GO:0005634">
    <property type="term" value="C:nucleus"/>
    <property type="evidence" value="ECO:0007669"/>
    <property type="project" value="TreeGrafter"/>
</dbReference>
<evidence type="ECO:0000256" key="4">
    <source>
        <dbReference type="SAM" id="MobiDB-lite"/>
    </source>
</evidence>
<feature type="compositionally biased region" description="Basic and acidic residues" evidence="4">
    <location>
        <begin position="164"/>
        <end position="174"/>
    </location>
</feature>
<gene>
    <name evidence="6" type="ORF">GN958_ATG13117</name>
</gene>
<dbReference type="PROSITE" id="PS50013">
    <property type="entry name" value="CHROMO_2"/>
    <property type="match status" value="2"/>
</dbReference>
<name>A0A8S9UA97_PHYIN</name>
<feature type="compositionally biased region" description="Basic and acidic residues" evidence="4">
    <location>
        <begin position="105"/>
        <end position="116"/>
    </location>
</feature>
<keyword evidence="1" id="KW-0547">Nucleotide-binding</keyword>
<dbReference type="PANTHER" id="PTHR45623">
    <property type="entry name" value="CHROMODOMAIN-HELICASE-DNA-BINDING PROTEIN 3-RELATED-RELATED"/>
    <property type="match status" value="1"/>
</dbReference>
<dbReference type="InterPro" id="IPR016197">
    <property type="entry name" value="Chromo-like_dom_sf"/>
</dbReference>
<keyword evidence="2" id="KW-0067">ATP-binding</keyword>
<evidence type="ECO:0000256" key="2">
    <source>
        <dbReference type="ARBA" id="ARBA00022840"/>
    </source>
</evidence>
<dbReference type="EMBL" id="JAACNO010001764">
    <property type="protein sequence ID" value="KAF4137716.1"/>
    <property type="molecule type" value="Genomic_DNA"/>
</dbReference>
<dbReference type="Gene3D" id="2.40.50.40">
    <property type="match status" value="2"/>
</dbReference>
<feature type="compositionally biased region" description="Polar residues" evidence="4">
    <location>
        <begin position="137"/>
        <end position="146"/>
    </location>
</feature>
<feature type="compositionally biased region" description="Acidic residues" evidence="4">
    <location>
        <begin position="152"/>
        <end position="163"/>
    </location>
</feature>
<protein>
    <submittedName>
        <fullName evidence="6">Chromo (CHRromatin Organization MOdifier) domain</fullName>
    </submittedName>
</protein>
<dbReference type="GO" id="GO:0005524">
    <property type="term" value="F:ATP binding"/>
    <property type="evidence" value="ECO:0007669"/>
    <property type="project" value="UniProtKB-KW"/>
</dbReference>
<evidence type="ECO:0000313" key="7">
    <source>
        <dbReference type="Proteomes" id="UP000704712"/>
    </source>
</evidence>
<dbReference type="Proteomes" id="UP000704712">
    <property type="component" value="Unassembled WGS sequence"/>
</dbReference>
<dbReference type="GO" id="GO:0000785">
    <property type="term" value="C:chromatin"/>
    <property type="evidence" value="ECO:0007669"/>
    <property type="project" value="TreeGrafter"/>
</dbReference>
<feature type="region of interest" description="Disordered" evidence="4">
    <location>
        <begin position="105"/>
        <end position="177"/>
    </location>
</feature>
<accession>A0A8S9UA97</accession>
<comment type="caution">
    <text evidence="6">The sequence shown here is derived from an EMBL/GenBank/DDBJ whole genome shotgun (WGS) entry which is preliminary data.</text>
</comment>
<dbReference type="InterPro" id="IPR000953">
    <property type="entry name" value="Chromo/chromo_shadow_dom"/>
</dbReference>